<evidence type="ECO:0000313" key="3">
    <source>
        <dbReference type="EMBL" id="KAA5595964.1"/>
    </source>
</evidence>
<organism evidence="3 4">
    <name type="scientific">Blastochloris sulfoviridis</name>
    <dbReference type="NCBI Taxonomy" id="50712"/>
    <lineage>
        <taxon>Bacteria</taxon>
        <taxon>Pseudomonadati</taxon>
        <taxon>Pseudomonadota</taxon>
        <taxon>Alphaproteobacteria</taxon>
        <taxon>Hyphomicrobiales</taxon>
        <taxon>Blastochloridaceae</taxon>
        <taxon>Blastochloris</taxon>
    </lineage>
</organism>
<protein>
    <submittedName>
        <fullName evidence="3">Glycosyltransferase family 4 protein</fullName>
    </submittedName>
</protein>
<evidence type="ECO:0000259" key="1">
    <source>
        <dbReference type="Pfam" id="PF00534"/>
    </source>
</evidence>
<feature type="domain" description="Glycosyl transferase family 1" evidence="1">
    <location>
        <begin position="221"/>
        <end position="381"/>
    </location>
</feature>
<proteinExistence type="predicted"/>
<gene>
    <name evidence="3" type="ORF">F1193_16025</name>
</gene>
<keyword evidence="3" id="KW-0808">Transferase</keyword>
<dbReference type="AlphaFoldDB" id="A0A5M6HJC2"/>
<dbReference type="Gene3D" id="3.40.50.2000">
    <property type="entry name" value="Glycogen Phosphorylase B"/>
    <property type="match status" value="2"/>
</dbReference>
<evidence type="ECO:0000313" key="4">
    <source>
        <dbReference type="Proteomes" id="UP000323886"/>
    </source>
</evidence>
<reference evidence="3 4" key="1">
    <citation type="submission" date="2019-09" db="EMBL/GenBank/DDBJ databases">
        <title>Draft Whole-Genome sequence of Blastochloris sulfoviridis DSM 729.</title>
        <authorList>
            <person name="Meyer T.E."/>
            <person name="Kyndt J.A."/>
        </authorList>
    </citation>
    <scope>NUCLEOTIDE SEQUENCE [LARGE SCALE GENOMIC DNA]</scope>
    <source>
        <strain evidence="3 4">DSM 729</strain>
    </source>
</reference>
<keyword evidence="4" id="KW-1185">Reference proteome</keyword>
<dbReference type="Pfam" id="PF00534">
    <property type="entry name" value="Glycos_transf_1"/>
    <property type="match status" value="1"/>
</dbReference>
<evidence type="ECO:0000259" key="2">
    <source>
        <dbReference type="Pfam" id="PF13439"/>
    </source>
</evidence>
<feature type="domain" description="Glycosyltransferase subfamily 4-like N-terminal" evidence="2">
    <location>
        <begin position="15"/>
        <end position="213"/>
    </location>
</feature>
<accession>A0A5M6HJC2</accession>
<sequence>MKILVIAHAHPDFSVGGAEIAAYNLFKALERRDDVEKATLLARTDHPSLGPGTISLRRPNEYLWRQDIGDWFRLRSAYQNTLYVSLRDFLREKKPDVVFVHHYANIGVEMLRELRTALPDAFIALTLHEYIAICLRNGQMVKNKTKRLCFRESIEECNICFPEYAATDFWLRKHYIQKHFEYVDAFVSPSEFLRQRYIDWGVPPEHISVIENGQPKFEFDEAEVPRASRNRFGFFGQITEYKGVEILLQAMHKMRPEIRKSMVLEIHGANLEFQGQWFQDLIEKLRTPLIAEGSLRWVGPYEPHELPRRMRKVDWVVVPSIWWENSPMVIQEAFCCRRPVITANIGGMAEKVKHGVDGLHFEARSPLDLSDIMTQALTNKGLWGQLQNGIRHPPTYADCAASYLSLTHI</sequence>
<dbReference type="GO" id="GO:0016757">
    <property type="term" value="F:glycosyltransferase activity"/>
    <property type="evidence" value="ECO:0007669"/>
    <property type="project" value="InterPro"/>
</dbReference>
<dbReference type="PANTHER" id="PTHR12526">
    <property type="entry name" value="GLYCOSYLTRANSFERASE"/>
    <property type="match status" value="1"/>
</dbReference>
<comment type="caution">
    <text evidence="3">The sequence shown here is derived from an EMBL/GenBank/DDBJ whole genome shotgun (WGS) entry which is preliminary data.</text>
</comment>
<dbReference type="EMBL" id="VWPL01000047">
    <property type="protein sequence ID" value="KAA5595964.1"/>
    <property type="molecule type" value="Genomic_DNA"/>
</dbReference>
<dbReference type="InterPro" id="IPR001296">
    <property type="entry name" value="Glyco_trans_1"/>
</dbReference>
<dbReference type="Proteomes" id="UP000323886">
    <property type="component" value="Unassembled WGS sequence"/>
</dbReference>
<name>A0A5M6HJC2_9HYPH</name>
<dbReference type="RefSeq" id="WP_150098809.1">
    <property type="nucleotide sequence ID" value="NZ_VWPL01000047.1"/>
</dbReference>
<dbReference type="Pfam" id="PF13439">
    <property type="entry name" value="Glyco_transf_4"/>
    <property type="match status" value="1"/>
</dbReference>
<dbReference type="SUPFAM" id="SSF53756">
    <property type="entry name" value="UDP-Glycosyltransferase/glycogen phosphorylase"/>
    <property type="match status" value="1"/>
</dbReference>
<dbReference type="CDD" id="cd03823">
    <property type="entry name" value="GT4_ExpE7-like"/>
    <property type="match status" value="1"/>
</dbReference>
<dbReference type="InterPro" id="IPR028098">
    <property type="entry name" value="Glyco_trans_4-like_N"/>
</dbReference>
<dbReference type="OrthoDB" id="9807414at2"/>